<dbReference type="RefSeq" id="WP_150054257.1">
    <property type="nucleotide sequence ID" value="NZ_VWXT01000010.1"/>
</dbReference>
<sequence length="233" mass="26016">PVDGQVYHLHPVGLASRFSRVKQHPELFISGVKIELGFLDLYDDSVIEDVDYVAAATTLGCEVEAVKAVALTETGSSGSYFARDGDDKVTTILFERHYFHQLTGGRFDASDPDISSRTRGGYGAYSAQYEKMVRAYRLSPSAALKSASWGRFQIMGKNYSSAGYASVEDFVRELNRSEKNHLKAFVNFIKSDAILSSAIIQKDWLTFALRYNGPAQEGYDEKMRKNYNAFKSI</sequence>
<organism evidence="2 3">
    <name type="scientific">Pseudomonas veronii</name>
    <dbReference type="NCBI Taxonomy" id="76761"/>
    <lineage>
        <taxon>Bacteria</taxon>
        <taxon>Pseudomonadati</taxon>
        <taxon>Pseudomonadota</taxon>
        <taxon>Gammaproteobacteria</taxon>
        <taxon>Pseudomonadales</taxon>
        <taxon>Pseudomonadaceae</taxon>
        <taxon>Pseudomonas</taxon>
    </lineage>
</organism>
<name>A0A5M8G0R4_PSEVE</name>
<dbReference type="Pfam" id="PF11860">
    <property type="entry name" value="Muramidase"/>
    <property type="match status" value="1"/>
</dbReference>
<dbReference type="Proteomes" id="UP000323909">
    <property type="component" value="Unassembled WGS sequence"/>
</dbReference>
<evidence type="ECO:0000259" key="1">
    <source>
        <dbReference type="Pfam" id="PF11860"/>
    </source>
</evidence>
<accession>A0A5M8G0R4</accession>
<reference evidence="2 3" key="1">
    <citation type="submission" date="2019-09" db="EMBL/GenBank/DDBJ databases">
        <title>Genomic sequencing of 4 copper resistant soil isolates.</title>
        <authorList>
            <person name="Havryliuk O."/>
        </authorList>
    </citation>
    <scope>NUCLEOTIDE SEQUENCE [LARGE SCALE GENOMIC DNA]</scope>
    <source>
        <strain evidence="2 3">UKR4</strain>
    </source>
</reference>
<evidence type="ECO:0000313" key="2">
    <source>
        <dbReference type="EMBL" id="KAA6189622.1"/>
    </source>
</evidence>
<evidence type="ECO:0000313" key="3">
    <source>
        <dbReference type="Proteomes" id="UP000323909"/>
    </source>
</evidence>
<dbReference type="AlphaFoldDB" id="A0A5M8G0R4"/>
<feature type="domain" description="N-acetylmuramidase" evidence="1">
    <location>
        <begin position="62"/>
        <end position="230"/>
    </location>
</feature>
<comment type="caution">
    <text evidence="2">The sequence shown here is derived from an EMBL/GenBank/DDBJ whole genome shotgun (WGS) entry which is preliminary data.</text>
</comment>
<dbReference type="InterPro" id="IPR024408">
    <property type="entry name" value="Muramidase"/>
</dbReference>
<protein>
    <submittedName>
        <fullName evidence="2">N-acetylmuramidase family protein</fullName>
    </submittedName>
</protein>
<proteinExistence type="predicted"/>
<dbReference type="EMBL" id="VWXT01000010">
    <property type="protein sequence ID" value="KAA6189622.1"/>
    <property type="molecule type" value="Genomic_DNA"/>
</dbReference>
<gene>
    <name evidence="2" type="ORF">F3K53_00455</name>
</gene>
<feature type="non-terminal residue" evidence="2">
    <location>
        <position position="1"/>
    </location>
</feature>